<dbReference type="GO" id="GO:0042586">
    <property type="term" value="F:peptide deformylase activity"/>
    <property type="evidence" value="ECO:0007669"/>
    <property type="project" value="UniProtKB-UniRule"/>
</dbReference>
<protein>
    <recommendedName>
        <fullName evidence="2">Peptide deformylase</fullName>
        <shortName evidence="2">PDF</shortName>
        <ecNumber evidence="2">3.5.1.88</ecNumber>
    </recommendedName>
    <alternativeName>
        <fullName evidence="2">Polypeptide deformylase</fullName>
    </alternativeName>
</protein>
<dbReference type="CDD" id="cd00487">
    <property type="entry name" value="Pep_deformylase"/>
    <property type="match status" value="1"/>
</dbReference>
<dbReference type="Pfam" id="PF01327">
    <property type="entry name" value="Pep_deformylase"/>
    <property type="match status" value="1"/>
</dbReference>
<reference evidence="4" key="1">
    <citation type="submission" date="2016-10" db="EMBL/GenBank/DDBJ databases">
        <authorList>
            <person name="Varghese N."/>
            <person name="Submissions S."/>
        </authorList>
    </citation>
    <scope>NUCLEOTIDE SEQUENCE [LARGE SCALE GENOMIC DNA]</scope>
    <source>
        <strain evidence="4">KHGC19</strain>
    </source>
</reference>
<dbReference type="InterPro" id="IPR036821">
    <property type="entry name" value="Peptide_deformylase_sf"/>
</dbReference>
<feature type="binding site" evidence="2">
    <location>
        <position position="139"/>
    </location>
    <ligand>
        <name>Fe cation</name>
        <dbReference type="ChEBI" id="CHEBI:24875"/>
    </ligand>
</feature>
<dbReference type="EC" id="3.5.1.88" evidence="2"/>
<sequence length="181" mass="19651">MSAEKDIVCAPDDRLKTECAPIQKIDDGVKALAKRMLEDMYESDGCGLAAPQVGELVQLVVIDVDYSGAHDRNPYVLINPKIVKADGPERPFSEGCLSYPGISVEVSRPSHVVVQALDLEGDLMQYEAQDNLLAVCLQHEIDHLHGITMVDHLTPGQRVAAMRDYQQAVAAGARPGETSVD</sequence>
<dbReference type="InterPro" id="IPR023635">
    <property type="entry name" value="Peptide_deformylase"/>
</dbReference>
<comment type="catalytic activity">
    <reaction evidence="2">
        <text>N-terminal N-formyl-L-methionyl-[peptide] + H2O = N-terminal L-methionyl-[peptide] + formate</text>
        <dbReference type="Rhea" id="RHEA:24420"/>
        <dbReference type="Rhea" id="RHEA-COMP:10639"/>
        <dbReference type="Rhea" id="RHEA-COMP:10640"/>
        <dbReference type="ChEBI" id="CHEBI:15377"/>
        <dbReference type="ChEBI" id="CHEBI:15740"/>
        <dbReference type="ChEBI" id="CHEBI:49298"/>
        <dbReference type="ChEBI" id="CHEBI:64731"/>
        <dbReference type="EC" id="3.5.1.88"/>
    </reaction>
</comment>
<feature type="binding site" evidence="2">
    <location>
        <position position="96"/>
    </location>
    <ligand>
        <name>Fe cation</name>
        <dbReference type="ChEBI" id="CHEBI:24875"/>
    </ligand>
</feature>
<dbReference type="RefSeq" id="WP_091007976.1">
    <property type="nucleotide sequence ID" value="NZ_FOGP01000001.1"/>
</dbReference>
<dbReference type="AlphaFoldDB" id="A0A1H9NJB9"/>
<dbReference type="NCBIfam" id="TIGR00079">
    <property type="entry name" value="pept_deformyl"/>
    <property type="match status" value="1"/>
</dbReference>
<feature type="active site" evidence="2">
    <location>
        <position position="140"/>
    </location>
</feature>
<keyword evidence="2" id="KW-0648">Protein biosynthesis</keyword>
<dbReference type="PANTHER" id="PTHR10458">
    <property type="entry name" value="PEPTIDE DEFORMYLASE"/>
    <property type="match status" value="1"/>
</dbReference>
<dbReference type="Gene3D" id="3.90.45.10">
    <property type="entry name" value="Peptide deformylase"/>
    <property type="match status" value="1"/>
</dbReference>
<accession>A0A1H9NJB9</accession>
<dbReference type="PRINTS" id="PR01576">
    <property type="entry name" value="PDEFORMYLASE"/>
</dbReference>
<dbReference type="EMBL" id="FOGP01000001">
    <property type="protein sequence ID" value="SER35847.1"/>
    <property type="molecule type" value="Genomic_DNA"/>
</dbReference>
<keyword evidence="2" id="KW-0479">Metal-binding</keyword>
<dbReference type="PANTHER" id="PTHR10458:SF22">
    <property type="entry name" value="PEPTIDE DEFORMYLASE"/>
    <property type="match status" value="1"/>
</dbReference>
<evidence type="ECO:0000313" key="3">
    <source>
        <dbReference type="EMBL" id="SER35847.1"/>
    </source>
</evidence>
<gene>
    <name evidence="2" type="primary">def</name>
    <name evidence="3" type="ORF">SAMN05216446_0518</name>
</gene>
<comment type="function">
    <text evidence="2">Removes the formyl group from the N-terminal Met of newly synthesized proteins. Requires at least a dipeptide for an efficient rate of reaction. N-terminal L-methionine is a prerequisite for activity but the enzyme has broad specificity at other positions.</text>
</comment>
<dbReference type="PIRSF" id="PIRSF004749">
    <property type="entry name" value="Pep_def"/>
    <property type="match status" value="1"/>
</dbReference>
<comment type="cofactor">
    <cofactor evidence="2">
        <name>Fe(2+)</name>
        <dbReference type="ChEBI" id="CHEBI:29033"/>
    </cofactor>
    <text evidence="2">Binds 1 Fe(2+) ion.</text>
</comment>
<dbReference type="SUPFAM" id="SSF56420">
    <property type="entry name" value="Peptide deformylase"/>
    <property type="match status" value="1"/>
</dbReference>
<evidence type="ECO:0000256" key="1">
    <source>
        <dbReference type="ARBA" id="ARBA00010759"/>
    </source>
</evidence>
<dbReference type="NCBIfam" id="NF001159">
    <property type="entry name" value="PRK00150.1-3"/>
    <property type="match status" value="1"/>
</dbReference>
<feature type="binding site" evidence="2">
    <location>
        <position position="143"/>
    </location>
    <ligand>
        <name>Fe cation</name>
        <dbReference type="ChEBI" id="CHEBI:24875"/>
    </ligand>
</feature>
<dbReference type="Proteomes" id="UP000199128">
    <property type="component" value="Unassembled WGS sequence"/>
</dbReference>
<dbReference type="GO" id="GO:0046872">
    <property type="term" value="F:metal ion binding"/>
    <property type="evidence" value="ECO:0007669"/>
    <property type="project" value="UniProtKB-KW"/>
</dbReference>
<evidence type="ECO:0000313" key="4">
    <source>
        <dbReference type="Proteomes" id="UP000199128"/>
    </source>
</evidence>
<dbReference type="GO" id="GO:0006412">
    <property type="term" value="P:translation"/>
    <property type="evidence" value="ECO:0007669"/>
    <property type="project" value="UniProtKB-UniRule"/>
</dbReference>
<proteinExistence type="inferred from homology"/>
<evidence type="ECO:0000256" key="2">
    <source>
        <dbReference type="HAMAP-Rule" id="MF_00163"/>
    </source>
</evidence>
<comment type="similarity">
    <text evidence="1 2">Belongs to the polypeptide deformylase family.</text>
</comment>
<dbReference type="HAMAP" id="MF_00163">
    <property type="entry name" value="Pep_deformylase"/>
    <property type="match status" value="1"/>
</dbReference>
<keyword evidence="2" id="KW-0378">Hydrolase</keyword>
<keyword evidence="2" id="KW-0408">Iron</keyword>
<organism evidence="3 4">
    <name type="scientific">Parafannyhessea umbonata</name>
    <dbReference type="NCBI Taxonomy" id="604330"/>
    <lineage>
        <taxon>Bacteria</taxon>
        <taxon>Bacillati</taxon>
        <taxon>Actinomycetota</taxon>
        <taxon>Coriobacteriia</taxon>
        <taxon>Coriobacteriales</taxon>
        <taxon>Atopobiaceae</taxon>
        <taxon>Parafannyhessea</taxon>
    </lineage>
</organism>
<name>A0A1H9NJB9_9ACTN</name>